<dbReference type="EMBL" id="CP136862">
    <property type="protein sequence ID" value="WOJ89310.1"/>
    <property type="molecule type" value="Genomic_DNA"/>
</dbReference>
<gene>
    <name evidence="2" type="ORF">RZS28_16150</name>
</gene>
<dbReference type="Proteomes" id="UP001626536">
    <property type="component" value="Chromosome"/>
</dbReference>
<accession>A0ABZ0HSJ7</accession>
<name>A0ABZ0HSJ7_9HYPH</name>
<feature type="domain" description="Phasin" evidence="1">
    <location>
        <begin position="13"/>
        <end position="102"/>
    </location>
</feature>
<dbReference type="RefSeq" id="WP_407338753.1">
    <property type="nucleotide sequence ID" value="NZ_CP136862.1"/>
</dbReference>
<keyword evidence="3" id="KW-1185">Reference proteome</keyword>
<evidence type="ECO:0000313" key="2">
    <source>
        <dbReference type="EMBL" id="WOJ89310.1"/>
    </source>
</evidence>
<dbReference type="Pfam" id="PF09361">
    <property type="entry name" value="Phasin_2"/>
    <property type="match status" value="1"/>
</dbReference>
<dbReference type="InterPro" id="IPR018968">
    <property type="entry name" value="Phasin"/>
</dbReference>
<evidence type="ECO:0000259" key="1">
    <source>
        <dbReference type="Pfam" id="PF09361"/>
    </source>
</evidence>
<reference evidence="2 3" key="1">
    <citation type="submission" date="2023-10" db="EMBL/GenBank/DDBJ databases">
        <title>Novel methanotroph of the genus Methylocapsa from a subarctic wetland.</title>
        <authorList>
            <person name="Belova S.E."/>
            <person name="Oshkin I.Y."/>
            <person name="Miroshnikov K."/>
            <person name="Dedysh S.N."/>
        </authorList>
    </citation>
    <scope>NUCLEOTIDE SEQUENCE [LARGE SCALE GENOMIC DNA]</scope>
    <source>
        <strain evidence="2 3">RX1</strain>
    </source>
</reference>
<proteinExistence type="predicted"/>
<organism evidence="2 3">
    <name type="scientific">Methylocapsa polymorpha</name>
    <dbReference type="NCBI Taxonomy" id="3080828"/>
    <lineage>
        <taxon>Bacteria</taxon>
        <taxon>Pseudomonadati</taxon>
        <taxon>Pseudomonadota</taxon>
        <taxon>Alphaproteobacteria</taxon>
        <taxon>Hyphomicrobiales</taxon>
        <taxon>Beijerinckiaceae</taxon>
        <taxon>Methylocapsa</taxon>
    </lineage>
</organism>
<sequence>MAQQDPQGKPAAAGIDAAVNGVTATSQKFQAFAGEIAQMSKQSLEHATETIEKLRNAHGLEEILAIQTSFVKEAFEHAAQHTKKFSDLFAAFPIELTKTYQEAWTKSVDAAVQTTEAARKAVAANVERLSDAVRKE</sequence>
<evidence type="ECO:0000313" key="3">
    <source>
        <dbReference type="Proteomes" id="UP001626536"/>
    </source>
</evidence>
<protein>
    <submittedName>
        <fullName evidence="2">Phasin family protein</fullName>
    </submittedName>
</protein>